<protein>
    <submittedName>
        <fullName evidence="9">Zinc finger protein 7-like</fullName>
    </submittedName>
</protein>
<dbReference type="PANTHER" id="PTHR47287">
    <property type="entry name" value="C2H2 AND C2HC ZINC FINGERS SUPERFAMILY PROTEIN"/>
    <property type="match status" value="1"/>
</dbReference>
<evidence type="ECO:0000256" key="1">
    <source>
        <dbReference type="ARBA" id="ARBA00004123"/>
    </source>
</evidence>
<dbReference type="RefSeq" id="XP_012570453.1">
    <property type="nucleotide sequence ID" value="XM_012714999.1"/>
</dbReference>
<evidence type="ECO:0000256" key="6">
    <source>
        <dbReference type="PROSITE-ProRule" id="PRU00042"/>
    </source>
</evidence>
<reference evidence="8" key="1">
    <citation type="journal article" date="2013" name="Nat. Biotechnol.">
        <title>Draft genome sequence of chickpea (Cicer arietinum) provides a resource for trait improvement.</title>
        <authorList>
            <person name="Varshney R.K."/>
            <person name="Song C."/>
            <person name="Saxena R.K."/>
            <person name="Azam S."/>
            <person name="Yu S."/>
            <person name="Sharpe A.G."/>
            <person name="Cannon S."/>
            <person name="Baek J."/>
            <person name="Rosen B.D."/>
            <person name="Tar'an B."/>
            <person name="Millan T."/>
            <person name="Zhang X."/>
            <person name="Ramsay L.D."/>
            <person name="Iwata A."/>
            <person name="Wang Y."/>
            <person name="Nelson W."/>
            <person name="Farmer A.D."/>
            <person name="Gaur P.M."/>
            <person name="Soderlund C."/>
            <person name="Penmetsa R.V."/>
            <person name="Xu C."/>
            <person name="Bharti A.K."/>
            <person name="He W."/>
            <person name="Winter P."/>
            <person name="Zhao S."/>
            <person name="Hane J.K."/>
            <person name="Carrasquilla-Garcia N."/>
            <person name="Condie J.A."/>
            <person name="Upadhyaya H.D."/>
            <person name="Luo M.C."/>
            <person name="Thudi M."/>
            <person name="Gowda C.L."/>
            <person name="Singh N.P."/>
            <person name="Lichtenzveig J."/>
            <person name="Gali K.K."/>
            <person name="Rubio J."/>
            <person name="Nadarajan N."/>
            <person name="Dolezel J."/>
            <person name="Bansal K.C."/>
            <person name="Xu X."/>
            <person name="Edwards D."/>
            <person name="Zhang G."/>
            <person name="Kahl G."/>
            <person name="Gil J."/>
            <person name="Singh K.B."/>
            <person name="Datta S.K."/>
            <person name="Jackson S.A."/>
            <person name="Wang J."/>
            <person name="Cook D.R."/>
        </authorList>
    </citation>
    <scope>NUCLEOTIDE SEQUENCE [LARGE SCALE GENOMIC DNA]</scope>
    <source>
        <strain evidence="8">cv. CDC Frontier</strain>
    </source>
</reference>
<dbReference type="GO" id="GO:0008270">
    <property type="term" value="F:zinc ion binding"/>
    <property type="evidence" value="ECO:0007669"/>
    <property type="project" value="UniProtKB-KW"/>
</dbReference>
<evidence type="ECO:0000256" key="5">
    <source>
        <dbReference type="ARBA" id="ARBA00023242"/>
    </source>
</evidence>
<dbReference type="GO" id="GO:0005634">
    <property type="term" value="C:nucleus"/>
    <property type="evidence" value="ECO:0007669"/>
    <property type="project" value="UniProtKB-SubCell"/>
</dbReference>
<dbReference type="SUPFAM" id="SSF57667">
    <property type="entry name" value="beta-beta-alpha zinc fingers"/>
    <property type="match status" value="1"/>
</dbReference>
<sequence length="186" mass="21254">MKFVNGDNKRKLKRKMEEISKPHSCAADSEVSLSLTLSLGERRSSFPFKSLKREYPCKFCNKKFLSSQALGGHQHAHRHERMLSRIDKLEFQMETLGLLSSHQVYPYSSISNLHQYEIDSPFFHHHMHRPNMAPSWTQFVAPVGYANPSFGVAGLGSAVLMKNNNIHYDRNNYQTSSSLPDLSLTL</sequence>
<comment type="subcellular location">
    <subcellularLocation>
        <location evidence="1">Nucleus</location>
    </subcellularLocation>
</comment>
<keyword evidence="5" id="KW-0539">Nucleus</keyword>
<dbReference type="GO" id="GO:0009788">
    <property type="term" value="P:negative regulation of abscisic acid-activated signaling pathway"/>
    <property type="evidence" value="ECO:0007669"/>
    <property type="project" value="InterPro"/>
</dbReference>
<dbReference type="PROSITE" id="PS00028">
    <property type="entry name" value="ZINC_FINGER_C2H2_1"/>
    <property type="match status" value="1"/>
</dbReference>
<keyword evidence="3 6" id="KW-0863">Zinc-finger</keyword>
<accession>A0A1S3E4U4</accession>
<evidence type="ECO:0000256" key="4">
    <source>
        <dbReference type="ARBA" id="ARBA00022833"/>
    </source>
</evidence>
<dbReference type="InterPro" id="IPR013087">
    <property type="entry name" value="Znf_C2H2_type"/>
</dbReference>
<organism evidence="8 9">
    <name type="scientific">Cicer arietinum</name>
    <name type="common">Chickpea</name>
    <name type="synonym">Garbanzo</name>
    <dbReference type="NCBI Taxonomy" id="3827"/>
    <lineage>
        <taxon>Eukaryota</taxon>
        <taxon>Viridiplantae</taxon>
        <taxon>Streptophyta</taxon>
        <taxon>Embryophyta</taxon>
        <taxon>Tracheophyta</taxon>
        <taxon>Spermatophyta</taxon>
        <taxon>Magnoliopsida</taxon>
        <taxon>eudicotyledons</taxon>
        <taxon>Gunneridae</taxon>
        <taxon>Pentapetalae</taxon>
        <taxon>rosids</taxon>
        <taxon>fabids</taxon>
        <taxon>Fabales</taxon>
        <taxon>Fabaceae</taxon>
        <taxon>Papilionoideae</taxon>
        <taxon>50 kb inversion clade</taxon>
        <taxon>NPAAA clade</taxon>
        <taxon>Hologalegina</taxon>
        <taxon>IRL clade</taxon>
        <taxon>Cicereae</taxon>
        <taxon>Cicer</taxon>
    </lineage>
</organism>
<evidence type="ECO:0000313" key="9">
    <source>
        <dbReference type="RefSeq" id="XP_012570453.1"/>
    </source>
</evidence>
<proteinExistence type="predicted"/>
<dbReference type="PROSITE" id="PS50157">
    <property type="entry name" value="ZINC_FINGER_C2H2_2"/>
    <property type="match status" value="1"/>
</dbReference>
<dbReference type="InterPro" id="IPR036236">
    <property type="entry name" value="Znf_C2H2_sf"/>
</dbReference>
<keyword evidence="8" id="KW-1185">Reference proteome</keyword>
<reference evidence="9" key="2">
    <citation type="submission" date="2025-08" db="UniProtKB">
        <authorList>
            <consortium name="RefSeq"/>
        </authorList>
    </citation>
    <scope>IDENTIFICATION</scope>
    <source>
        <tissue evidence="9">Etiolated seedlings</tissue>
    </source>
</reference>
<feature type="domain" description="C2H2-type" evidence="7">
    <location>
        <begin position="55"/>
        <end position="82"/>
    </location>
</feature>
<evidence type="ECO:0000256" key="3">
    <source>
        <dbReference type="ARBA" id="ARBA00022771"/>
    </source>
</evidence>
<dbReference type="Proteomes" id="UP000087171">
    <property type="component" value="Chromosome Ca4"/>
</dbReference>
<evidence type="ECO:0000313" key="8">
    <source>
        <dbReference type="Proteomes" id="UP000087171"/>
    </source>
</evidence>
<keyword evidence="2" id="KW-0479">Metal-binding</keyword>
<dbReference type="STRING" id="3827.A0A1S3E4U4"/>
<evidence type="ECO:0000259" key="7">
    <source>
        <dbReference type="PROSITE" id="PS50157"/>
    </source>
</evidence>
<name>A0A1S3E4U4_CICAR</name>
<keyword evidence="4" id="KW-0862">Zinc</keyword>
<dbReference type="PANTHER" id="PTHR47287:SF9">
    <property type="entry name" value="ZINC FINGER PROTEIN 4-LIKE"/>
    <property type="match status" value="1"/>
</dbReference>
<dbReference type="AlphaFoldDB" id="A0A1S3E4U4"/>
<dbReference type="Gene3D" id="3.30.160.60">
    <property type="entry name" value="Classic Zinc Finger"/>
    <property type="match status" value="1"/>
</dbReference>
<dbReference type="InterPro" id="IPR044246">
    <property type="entry name" value="ZFP3-like"/>
</dbReference>
<gene>
    <name evidence="9" type="primary">LOC105851954</name>
</gene>
<evidence type="ECO:0000256" key="2">
    <source>
        <dbReference type="ARBA" id="ARBA00022723"/>
    </source>
</evidence>
<dbReference type="OrthoDB" id="1436876at2759"/>